<feature type="transmembrane region" description="Helical" evidence="6">
    <location>
        <begin position="103"/>
        <end position="121"/>
    </location>
</feature>
<dbReference type="EMBL" id="JACBZA010000001">
    <property type="protein sequence ID" value="NYH85047.1"/>
    <property type="molecule type" value="Genomic_DNA"/>
</dbReference>
<evidence type="ECO:0000256" key="6">
    <source>
        <dbReference type="SAM" id="Phobius"/>
    </source>
</evidence>
<feature type="transmembrane region" description="Helical" evidence="6">
    <location>
        <begin position="256"/>
        <end position="286"/>
    </location>
</feature>
<feature type="transmembrane region" description="Helical" evidence="6">
    <location>
        <begin position="430"/>
        <end position="450"/>
    </location>
</feature>
<evidence type="ECO:0000259" key="7">
    <source>
        <dbReference type="Pfam" id="PF04932"/>
    </source>
</evidence>
<dbReference type="AlphaFoldDB" id="A0A1I2WNE4"/>
<feature type="transmembrane region" description="Helical" evidence="6">
    <location>
        <begin position="70"/>
        <end position="91"/>
    </location>
</feature>
<dbReference type="GO" id="GO:0016020">
    <property type="term" value="C:membrane"/>
    <property type="evidence" value="ECO:0007669"/>
    <property type="project" value="UniProtKB-SubCell"/>
</dbReference>
<comment type="subcellular location">
    <subcellularLocation>
        <location evidence="1">Membrane</location>
        <topology evidence="1">Multi-pass membrane protein</topology>
    </subcellularLocation>
</comment>
<dbReference type="InterPro" id="IPR051533">
    <property type="entry name" value="WaaL-like"/>
</dbReference>
<feature type="transmembrane region" description="Helical" evidence="6">
    <location>
        <begin position="377"/>
        <end position="394"/>
    </location>
</feature>
<protein>
    <submittedName>
        <fullName evidence="9">O-antigen ligase</fullName>
    </submittedName>
</protein>
<reference evidence="9 10" key="1">
    <citation type="submission" date="2016-10" db="EMBL/GenBank/DDBJ databases">
        <authorList>
            <person name="de Groot N.N."/>
        </authorList>
    </citation>
    <scope>NUCLEOTIDE SEQUENCE [LARGE SCALE GENOMIC DNA]</scope>
    <source>
        <strain evidence="9 10">CPCC 202808</strain>
    </source>
</reference>
<dbReference type="STRING" id="504797.SAMN05421678_11119"/>
<organism evidence="9 10">
    <name type="scientific">Actinopolymorpha cephalotaxi</name>
    <dbReference type="NCBI Taxonomy" id="504797"/>
    <lineage>
        <taxon>Bacteria</taxon>
        <taxon>Bacillati</taxon>
        <taxon>Actinomycetota</taxon>
        <taxon>Actinomycetes</taxon>
        <taxon>Propionibacteriales</taxon>
        <taxon>Actinopolymorphaceae</taxon>
        <taxon>Actinopolymorpha</taxon>
    </lineage>
</organism>
<evidence type="ECO:0000313" key="10">
    <source>
        <dbReference type="Proteomes" id="UP000199052"/>
    </source>
</evidence>
<dbReference type="InterPro" id="IPR007016">
    <property type="entry name" value="O-antigen_ligase-rel_domated"/>
</dbReference>
<evidence type="ECO:0000313" key="11">
    <source>
        <dbReference type="Proteomes" id="UP000533017"/>
    </source>
</evidence>
<dbReference type="PANTHER" id="PTHR37422">
    <property type="entry name" value="TEICHURONIC ACID BIOSYNTHESIS PROTEIN TUAE"/>
    <property type="match status" value="1"/>
</dbReference>
<keyword evidence="4 6" id="KW-0472">Membrane</keyword>
<dbReference type="Proteomes" id="UP000533017">
    <property type="component" value="Unassembled WGS sequence"/>
</dbReference>
<keyword evidence="11" id="KW-1185">Reference proteome</keyword>
<dbReference type="Pfam" id="PF04932">
    <property type="entry name" value="Wzy_C"/>
    <property type="match status" value="1"/>
</dbReference>
<dbReference type="GO" id="GO:0016874">
    <property type="term" value="F:ligase activity"/>
    <property type="evidence" value="ECO:0007669"/>
    <property type="project" value="UniProtKB-KW"/>
</dbReference>
<sequence length="498" mass="52086">MSRVVTSLLFAPLAGHRPGAGGGSADRAGRAGQVGRAVASRIDPTTVLSVFVAILMLLPSRYVLGPLGAAGTPAGLMAVACTLWYLSALITPDTTPVRGRQPLRAVVVFFVVSALASYAVMQAEPRPALEINGADRGLILVAGWAGVALLAADGISGLERLEVLRRRLVTGGSIVAALGLVQFFSGIDIAGYLAVPGLTANSDFSTVLRRDEFNRPMATATHPIELGVVLTMVLPLAVHGLLHARPGTVWRHRIQVFLLLATIPMTVSRSAILGMAVAAVVMVPVWSGKVRVVSLMVLGCGTIAMQAVVPGLMGTIRNLVTSIGNDSSTNARTDDYSAVLTAFAHRPWFGQGLGTYLPGTYRILDNQYLGSVVETGLVGLVALLALLAAGWLLARGARRASTNPEVRHLAQCFAASVAVAAFSFGTFDALGFPMVTNLTFLVVGCCAAMWRLAREDPAGGLVPDSPDSPDSSASPAEPWAEPATEPRVTLPPGRHRRA</sequence>
<evidence type="ECO:0000256" key="4">
    <source>
        <dbReference type="ARBA" id="ARBA00023136"/>
    </source>
</evidence>
<feature type="transmembrane region" description="Helical" evidence="6">
    <location>
        <begin position="168"/>
        <end position="195"/>
    </location>
</feature>
<evidence type="ECO:0000256" key="5">
    <source>
        <dbReference type="SAM" id="MobiDB-lite"/>
    </source>
</evidence>
<evidence type="ECO:0000256" key="2">
    <source>
        <dbReference type="ARBA" id="ARBA00022692"/>
    </source>
</evidence>
<evidence type="ECO:0000313" key="9">
    <source>
        <dbReference type="EMBL" id="SFH02785.1"/>
    </source>
</evidence>
<name>A0A1I2WNE4_9ACTN</name>
<accession>A0A1I2WNE4</accession>
<dbReference type="OrthoDB" id="5243524at2"/>
<evidence type="ECO:0000313" key="8">
    <source>
        <dbReference type="EMBL" id="NYH85047.1"/>
    </source>
</evidence>
<feature type="region of interest" description="Disordered" evidence="5">
    <location>
        <begin position="459"/>
        <end position="498"/>
    </location>
</feature>
<evidence type="ECO:0000256" key="3">
    <source>
        <dbReference type="ARBA" id="ARBA00022989"/>
    </source>
</evidence>
<proteinExistence type="predicted"/>
<keyword evidence="9" id="KW-0436">Ligase</keyword>
<dbReference type="EMBL" id="FOOI01000011">
    <property type="protein sequence ID" value="SFH02785.1"/>
    <property type="molecule type" value="Genomic_DNA"/>
</dbReference>
<gene>
    <name evidence="8" type="ORF">FHR37_003898</name>
    <name evidence="9" type="ORF">SAMN05421678_11119</name>
</gene>
<dbReference type="Proteomes" id="UP000199052">
    <property type="component" value="Unassembled WGS sequence"/>
</dbReference>
<feature type="transmembrane region" description="Helical" evidence="6">
    <location>
        <begin position="224"/>
        <end position="244"/>
    </location>
</feature>
<feature type="transmembrane region" description="Helical" evidence="6">
    <location>
        <begin position="46"/>
        <end position="64"/>
    </location>
</feature>
<dbReference type="PANTHER" id="PTHR37422:SF13">
    <property type="entry name" value="LIPOPOLYSACCHARIDE BIOSYNTHESIS PROTEIN PA4999-RELATED"/>
    <property type="match status" value="1"/>
</dbReference>
<keyword evidence="3 6" id="KW-1133">Transmembrane helix</keyword>
<keyword evidence="2 6" id="KW-0812">Transmembrane</keyword>
<reference evidence="8 11" key="2">
    <citation type="submission" date="2020-07" db="EMBL/GenBank/DDBJ databases">
        <title>Sequencing the genomes of 1000 actinobacteria strains.</title>
        <authorList>
            <person name="Klenk H.-P."/>
        </authorList>
    </citation>
    <scope>NUCLEOTIDE SEQUENCE [LARGE SCALE GENOMIC DNA]</scope>
    <source>
        <strain evidence="8 11">DSM 45117</strain>
    </source>
</reference>
<feature type="transmembrane region" description="Helical" evidence="6">
    <location>
        <begin position="137"/>
        <end position="156"/>
    </location>
</feature>
<feature type="compositionally biased region" description="Low complexity" evidence="5">
    <location>
        <begin position="463"/>
        <end position="486"/>
    </location>
</feature>
<feature type="transmembrane region" description="Helical" evidence="6">
    <location>
        <begin position="292"/>
        <end position="316"/>
    </location>
</feature>
<feature type="domain" description="O-antigen ligase-related" evidence="7">
    <location>
        <begin position="256"/>
        <end position="384"/>
    </location>
</feature>
<evidence type="ECO:0000256" key="1">
    <source>
        <dbReference type="ARBA" id="ARBA00004141"/>
    </source>
</evidence>